<dbReference type="Gene3D" id="3.40.50.720">
    <property type="entry name" value="NAD(P)-binding Rossmann-like Domain"/>
    <property type="match status" value="1"/>
</dbReference>
<dbReference type="Gene3D" id="3.90.25.10">
    <property type="entry name" value="UDP-galactose 4-epimerase, domain 1"/>
    <property type="match status" value="1"/>
</dbReference>
<dbReference type="InterPro" id="IPR001509">
    <property type="entry name" value="Epimerase_deHydtase"/>
</dbReference>
<comment type="caution">
    <text evidence="3">The sequence shown here is derived from an EMBL/GenBank/DDBJ whole genome shotgun (WGS) entry which is preliminary data.</text>
</comment>
<sequence length="297" mass="32664">MTASLLITGVSGYTGAEACRYFASKGYSVTGMVRKARESAEGVCYAACDLLCKEEMNRLIETQKPDYILHLAGDNHAGDSWQRPLGVLETNVNGTLNLMEAVRRYSPATRILVAGSMIDYDPCKMESPNHPYGVTKYLQTFTAKCWGHLYDMDIVIARPSNLIGPGDSSGICALLASKLVEMEHGPGKGKLEIHNLKSQRDFLDVRDVVRAYEILLLKGKSLQDYSIGSGVSRTLGEVAENLVKLTDAEVEVSHSLEEAEAPFLVDCSKMESLGWSPGITFQQSMKDILAYYRSRSC</sequence>
<dbReference type="SUPFAM" id="SSF51735">
    <property type="entry name" value="NAD(P)-binding Rossmann-fold domains"/>
    <property type="match status" value="1"/>
</dbReference>
<accession>A0A5D4NLL3</accession>
<feature type="domain" description="NAD-dependent epimerase/dehydratase" evidence="2">
    <location>
        <begin position="6"/>
        <end position="228"/>
    </location>
</feature>
<name>A0A5D4NLL3_9BACI</name>
<organism evidence="3 4">
    <name type="scientific">Rossellomorea vietnamensis</name>
    <dbReference type="NCBI Taxonomy" id="218284"/>
    <lineage>
        <taxon>Bacteria</taxon>
        <taxon>Bacillati</taxon>
        <taxon>Bacillota</taxon>
        <taxon>Bacilli</taxon>
        <taxon>Bacillales</taxon>
        <taxon>Bacillaceae</taxon>
        <taxon>Rossellomorea</taxon>
    </lineage>
</organism>
<gene>
    <name evidence="3" type="ORF">FZC78_16185</name>
</gene>
<evidence type="ECO:0000313" key="3">
    <source>
        <dbReference type="EMBL" id="TYS15193.1"/>
    </source>
</evidence>
<comment type="similarity">
    <text evidence="1">Belongs to the NAD(P)-dependent epimerase/dehydratase family.</text>
</comment>
<evidence type="ECO:0000259" key="2">
    <source>
        <dbReference type="Pfam" id="PF01370"/>
    </source>
</evidence>
<dbReference type="AlphaFoldDB" id="A0A5D4NLL3"/>
<dbReference type="Proteomes" id="UP000322267">
    <property type="component" value="Unassembled WGS sequence"/>
</dbReference>
<dbReference type="PANTHER" id="PTHR43000">
    <property type="entry name" value="DTDP-D-GLUCOSE 4,6-DEHYDRATASE-RELATED"/>
    <property type="match status" value="1"/>
</dbReference>
<dbReference type="RefSeq" id="WP_148941163.1">
    <property type="nucleotide sequence ID" value="NZ_VTEI01000009.1"/>
</dbReference>
<dbReference type="EMBL" id="VTEI01000009">
    <property type="protein sequence ID" value="TYS15193.1"/>
    <property type="molecule type" value="Genomic_DNA"/>
</dbReference>
<proteinExistence type="inferred from homology"/>
<dbReference type="InterPro" id="IPR036291">
    <property type="entry name" value="NAD(P)-bd_dom_sf"/>
</dbReference>
<evidence type="ECO:0000256" key="1">
    <source>
        <dbReference type="ARBA" id="ARBA00007637"/>
    </source>
</evidence>
<evidence type="ECO:0000313" key="4">
    <source>
        <dbReference type="Proteomes" id="UP000322267"/>
    </source>
</evidence>
<protein>
    <submittedName>
        <fullName evidence="3">NAD-dependent epimerase/dehydratase family protein</fullName>
    </submittedName>
</protein>
<dbReference type="Pfam" id="PF01370">
    <property type="entry name" value="Epimerase"/>
    <property type="match status" value="1"/>
</dbReference>
<reference evidence="3 4" key="1">
    <citation type="submission" date="2019-08" db="EMBL/GenBank/DDBJ databases">
        <title>Bacillus genomes from the desert of Cuatro Cienegas, Coahuila.</title>
        <authorList>
            <person name="Olmedo-Alvarez G."/>
        </authorList>
    </citation>
    <scope>NUCLEOTIDE SEQUENCE [LARGE SCALE GENOMIC DNA]</scope>
    <source>
        <strain evidence="3 4">CH34_1T</strain>
    </source>
</reference>
<dbReference type="OrthoDB" id="9779041at2"/>